<accession>A0ABQ1ZD79</accession>
<dbReference type="Proteomes" id="UP000652153">
    <property type="component" value="Unassembled WGS sequence"/>
</dbReference>
<evidence type="ECO:0000313" key="1">
    <source>
        <dbReference type="EMBL" id="GGH55439.1"/>
    </source>
</evidence>
<dbReference type="EMBL" id="BMFU01000003">
    <property type="protein sequence ID" value="GGH55439.1"/>
    <property type="molecule type" value="Genomic_DNA"/>
</dbReference>
<protein>
    <submittedName>
        <fullName evidence="1">Uncharacterized protein</fullName>
    </submittedName>
</protein>
<comment type="caution">
    <text evidence="1">The sequence shown here is derived from an EMBL/GenBank/DDBJ whole genome shotgun (WGS) entry which is preliminary data.</text>
</comment>
<organism evidence="1 2">
    <name type="scientific">Paenibacillus silvae</name>
    <dbReference type="NCBI Taxonomy" id="1325358"/>
    <lineage>
        <taxon>Bacteria</taxon>
        <taxon>Bacillati</taxon>
        <taxon>Bacillota</taxon>
        <taxon>Bacilli</taxon>
        <taxon>Bacillales</taxon>
        <taxon>Paenibacillaceae</taxon>
        <taxon>Paenibacillus</taxon>
    </lineage>
</organism>
<sequence>MNNGYTLFHSDIFRHRTVGMSNVVYKDGLSLDSDKFVNLRIGQLLESILYYDAVFIEHHELPVVVRFLGSRDSLLEVVNNGQLSIVDVGRSHVGALRHNYSYTLAEMYRPTHIEIQSPDDIDRLIMSPGWAGDFSGLSNPLFKTMRAINSTLTDTIKLGIESDFKDKGLSAKLSLSAKTPKTFFSNDAKIVNRLSETYFRTAVCNNLDITNVFMDDVLVDVINIKLENFADRFDAKYREGFLKLTKSYGVPDIATLFTNGKLTLDDILRLKETSSYKVFIEWLRLIIEVRGDKESDDIIKDFINEIDKCSKTIGDLPLIKALRLATAVTASFKFTPLVGAGITLMDSIIFDYFLKKESPKVFLDEFSQLV</sequence>
<reference evidence="2" key="1">
    <citation type="journal article" date="2019" name="Int. J. Syst. Evol. Microbiol.">
        <title>The Global Catalogue of Microorganisms (GCM) 10K type strain sequencing project: providing services to taxonomists for standard genome sequencing and annotation.</title>
        <authorList>
            <consortium name="The Broad Institute Genomics Platform"/>
            <consortium name="The Broad Institute Genome Sequencing Center for Infectious Disease"/>
            <person name="Wu L."/>
            <person name="Ma J."/>
        </authorList>
    </citation>
    <scope>NUCLEOTIDE SEQUENCE [LARGE SCALE GENOMIC DNA]</scope>
    <source>
        <strain evidence="2">CGMCC 1.12770</strain>
    </source>
</reference>
<name>A0ABQ1ZD79_9BACL</name>
<proteinExistence type="predicted"/>
<evidence type="ECO:0000313" key="2">
    <source>
        <dbReference type="Proteomes" id="UP000652153"/>
    </source>
</evidence>
<gene>
    <name evidence="1" type="ORF">GCM10008014_25060</name>
</gene>
<dbReference type="RefSeq" id="WP_188592630.1">
    <property type="nucleotide sequence ID" value="NZ_BMFU01000003.1"/>
</dbReference>
<keyword evidence="2" id="KW-1185">Reference proteome</keyword>